<comment type="caution">
    <text evidence="1">The sequence shown here is derived from an EMBL/GenBank/DDBJ whole genome shotgun (WGS) entry which is preliminary data.</text>
</comment>
<keyword evidence="2" id="KW-1185">Reference proteome</keyword>
<name>A0A1R0H0C9_9FUNG</name>
<evidence type="ECO:0000313" key="1">
    <source>
        <dbReference type="EMBL" id="OLY82596.1"/>
    </source>
</evidence>
<sequence length="105" mass="10745">MAQSLLGLVPGIWSRAGFGVGPEQDLLRHAGNQFAALGKDPAGSIASPIGQNSALALEQEPVGSRKVGGVEVDAVVEGDRHCQLVLVVVVAKEVGQCDSCQDAVV</sequence>
<gene>
    <name evidence="1" type="ORF">AYI68_g3282</name>
</gene>
<dbReference type="EMBL" id="LSSL01001392">
    <property type="protein sequence ID" value="OLY82596.1"/>
    <property type="molecule type" value="Genomic_DNA"/>
</dbReference>
<proteinExistence type="predicted"/>
<dbReference type="Proteomes" id="UP000187455">
    <property type="component" value="Unassembled WGS sequence"/>
</dbReference>
<dbReference type="AlphaFoldDB" id="A0A1R0H0C9"/>
<reference evidence="1 2" key="1">
    <citation type="journal article" date="2016" name="Mol. Biol. Evol.">
        <title>Genome-Wide Survey of Gut Fungi (Harpellales) Reveals the First Horizontally Transferred Ubiquitin Gene from a Mosquito Host.</title>
        <authorList>
            <person name="Wang Y."/>
            <person name="White M.M."/>
            <person name="Kvist S."/>
            <person name="Moncalvo J.M."/>
        </authorList>
    </citation>
    <scope>NUCLEOTIDE SEQUENCE [LARGE SCALE GENOMIC DNA]</scope>
    <source>
        <strain evidence="1 2">ALG-7-W6</strain>
    </source>
</reference>
<protein>
    <submittedName>
        <fullName evidence="1">Uncharacterized protein</fullName>
    </submittedName>
</protein>
<accession>A0A1R0H0C9</accession>
<evidence type="ECO:0000313" key="2">
    <source>
        <dbReference type="Proteomes" id="UP000187455"/>
    </source>
</evidence>
<organism evidence="1 2">
    <name type="scientific">Smittium mucronatum</name>
    <dbReference type="NCBI Taxonomy" id="133383"/>
    <lineage>
        <taxon>Eukaryota</taxon>
        <taxon>Fungi</taxon>
        <taxon>Fungi incertae sedis</taxon>
        <taxon>Zoopagomycota</taxon>
        <taxon>Kickxellomycotina</taxon>
        <taxon>Harpellomycetes</taxon>
        <taxon>Harpellales</taxon>
        <taxon>Legeriomycetaceae</taxon>
        <taxon>Smittium</taxon>
    </lineage>
</organism>